<evidence type="ECO:0000313" key="1">
    <source>
        <dbReference type="EMBL" id="PWG00852.1"/>
    </source>
</evidence>
<comment type="caution">
    <text evidence="1">The sequence shown here is derived from an EMBL/GenBank/DDBJ whole genome shotgun (WGS) entry which is preliminary data.</text>
</comment>
<proteinExistence type="predicted"/>
<name>A0A2V1N197_9LACO</name>
<organism evidence="1 2">
    <name type="scientific">Levilactobacillus bambusae</name>
    <dbReference type="NCBI Taxonomy" id="2024736"/>
    <lineage>
        <taxon>Bacteria</taxon>
        <taxon>Bacillati</taxon>
        <taxon>Bacillota</taxon>
        <taxon>Bacilli</taxon>
        <taxon>Lactobacillales</taxon>
        <taxon>Lactobacillaceae</taxon>
        <taxon>Levilactobacillus</taxon>
    </lineage>
</organism>
<gene>
    <name evidence="1" type="ORF">DCM90_01350</name>
</gene>
<dbReference type="EMBL" id="QCXQ01000001">
    <property type="protein sequence ID" value="PWG00852.1"/>
    <property type="molecule type" value="Genomic_DNA"/>
</dbReference>
<accession>A0A2V1N197</accession>
<dbReference type="AlphaFoldDB" id="A0A2V1N197"/>
<protein>
    <submittedName>
        <fullName evidence="1">Uncharacterized protein</fullName>
    </submittedName>
</protein>
<evidence type="ECO:0000313" key="2">
    <source>
        <dbReference type="Proteomes" id="UP000245080"/>
    </source>
</evidence>
<keyword evidence="2" id="KW-1185">Reference proteome</keyword>
<dbReference type="Proteomes" id="UP000245080">
    <property type="component" value="Unassembled WGS sequence"/>
</dbReference>
<sequence>MIYSKFGYEPRAFVNADARLEKWLKDKKKKESTKKTANLYNRSIDFTEVRDIETRPRRTSKRINTWNISRNWTDDYTLCDI</sequence>
<reference evidence="1 2" key="1">
    <citation type="journal article" date="2018" name="Int. J. Syst. Evol. Microbiol.">
        <title>Lactobacillus bambusae sp. nov., isolated from a traditional fermented Ma-bamboo shoots of Taiwan.</title>
        <authorList>
            <person name="Wang L.-T."/>
        </authorList>
    </citation>
    <scope>NUCLEOTIDE SEQUENCE [LARGE SCALE GENOMIC DNA]</scope>
    <source>
        <strain evidence="1 2">BS-W1</strain>
    </source>
</reference>